<dbReference type="EMBL" id="JADWYR010000001">
    <property type="protein sequence ID" value="MBG9374616.1"/>
    <property type="molecule type" value="Genomic_DNA"/>
</dbReference>
<evidence type="ECO:0000313" key="1">
    <source>
        <dbReference type="EMBL" id="MBG9374616.1"/>
    </source>
</evidence>
<protein>
    <submittedName>
        <fullName evidence="1">Uncharacterized protein</fullName>
    </submittedName>
</protein>
<dbReference type="AlphaFoldDB" id="A0A931E2Z2"/>
<organism evidence="1 2">
    <name type="scientific">Panacibacter microcysteis</name>
    <dbReference type="NCBI Taxonomy" id="2793269"/>
    <lineage>
        <taxon>Bacteria</taxon>
        <taxon>Pseudomonadati</taxon>
        <taxon>Bacteroidota</taxon>
        <taxon>Chitinophagia</taxon>
        <taxon>Chitinophagales</taxon>
        <taxon>Chitinophagaceae</taxon>
        <taxon>Panacibacter</taxon>
    </lineage>
</organism>
<comment type="caution">
    <text evidence="1">The sequence shown here is derived from an EMBL/GenBank/DDBJ whole genome shotgun (WGS) entry which is preliminary data.</text>
</comment>
<proteinExistence type="predicted"/>
<dbReference type="RefSeq" id="WP_196988716.1">
    <property type="nucleotide sequence ID" value="NZ_JADWYR010000001.1"/>
</dbReference>
<keyword evidence="2" id="KW-1185">Reference proteome</keyword>
<name>A0A931E2Z2_9BACT</name>
<accession>A0A931E2Z2</accession>
<reference evidence="1" key="1">
    <citation type="submission" date="2020-11" db="EMBL/GenBank/DDBJ databases">
        <title>Bacterial whole genome sequence for Panacibacter sp. DH6.</title>
        <authorList>
            <person name="Le V."/>
            <person name="Ko S."/>
            <person name="Ahn C.-Y."/>
            <person name="Oh H.-M."/>
        </authorList>
    </citation>
    <scope>NUCLEOTIDE SEQUENCE</scope>
    <source>
        <strain evidence="1">DH6</strain>
    </source>
</reference>
<dbReference type="Proteomes" id="UP000628448">
    <property type="component" value="Unassembled WGS sequence"/>
</dbReference>
<sequence length="177" mass="20601">MQDFIFYAERHGIELLKAGSCQFCGAHVEGGVFECHGNAHRLSEVLNFNNPEHYETRFLSVDAMALQHCELHGPWNNHIHLTRLFLIFNCNISWDYSKTPQLSNIINKYKKDRSEWLTPPPQQQRGKITTSDIVKVVSVDETIVKVREWAAEVFYAFKPHHALVSSIAQMYMDRYYV</sequence>
<evidence type="ECO:0000313" key="2">
    <source>
        <dbReference type="Proteomes" id="UP000628448"/>
    </source>
</evidence>
<gene>
    <name evidence="1" type="ORF">I5907_00090</name>
</gene>
<dbReference type="InterPro" id="IPR045990">
    <property type="entry name" value="DUF5946"/>
</dbReference>
<dbReference type="Pfam" id="PF19371">
    <property type="entry name" value="DUF5946"/>
    <property type="match status" value="1"/>
</dbReference>